<evidence type="ECO:0000313" key="1">
    <source>
        <dbReference type="EMBL" id="TKS54774.1"/>
    </source>
</evidence>
<reference evidence="1 2" key="1">
    <citation type="submission" date="2019-01" db="EMBL/GenBank/DDBJ databases">
        <authorList>
            <person name="Zhang S."/>
        </authorList>
    </citation>
    <scope>NUCLEOTIDE SEQUENCE [LARGE SCALE GENOMIC DNA]</scope>
    <source>
        <strain evidence="1 2">1626</strain>
    </source>
</reference>
<dbReference type="AlphaFoldDB" id="A0A4Z1R547"/>
<dbReference type="Proteomes" id="UP000298681">
    <property type="component" value="Unassembled WGS sequence"/>
</dbReference>
<comment type="caution">
    <text evidence="1">The sequence shown here is derived from an EMBL/GenBank/DDBJ whole genome shotgun (WGS) entry which is preliminary data.</text>
</comment>
<protein>
    <recommendedName>
        <fullName evidence="3">Prepilin-type N-terminal cleavage/methylation domain-containing protein</fullName>
    </recommendedName>
</protein>
<evidence type="ECO:0008006" key="3">
    <source>
        <dbReference type="Google" id="ProtNLM"/>
    </source>
</evidence>
<name>A0A4Z1R547_9GAMM</name>
<sequence length="141" mass="14505">MRRHQRGDVLLEALVGVLITALLGASMAHVAGRIAAGQHEARIANLSVEQLRNTLQMEGVSLCDAGGTTIVAPWTVQGEQPVAVQCAPGPTVSLAFGSGANAAVTTPREVALRVPVRALEGNTSQAPDAAPLVVGTRQVAR</sequence>
<dbReference type="EMBL" id="SPUH01000001">
    <property type="protein sequence ID" value="TKS54774.1"/>
    <property type="molecule type" value="Genomic_DNA"/>
</dbReference>
<evidence type="ECO:0000313" key="2">
    <source>
        <dbReference type="Proteomes" id="UP000298681"/>
    </source>
</evidence>
<accession>A0A4Z1R547</accession>
<dbReference type="RefSeq" id="WP_134674130.1">
    <property type="nucleotide sequence ID" value="NZ_SPUH01000001.1"/>
</dbReference>
<organism evidence="1 2">
    <name type="scientific">Luteimonas yindakuii</name>
    <dbReference type="NCBI Taxonomy" id="2565782"/>
    <lineage>
        <taxon>Bacteria</taxon>
        <taxon>Pseudomonadati</taxon>
        <taxon>Pseudomonadota</taxon>
        <taxon>Gammaproteobacteria</taxon>
        <taxon>Lysobacterales</taxon>
        <taxon>Lysobacteraceae</taxon>
        <taxon>Luteimonas</taxon>
    </lineage>
</organism>
<proteinExistence type="predicted"/>
<gene>
    <name evidence="1" type="ORF">E4582_08380</name>
</gene>
<keyword evidence="2" id="KW-1185">Reference proteome</keyword>